<feature type="compositionally biased region" description="Polar residues" evidence="1">
    <location>
        <begin position="58"/>
        <end position="72"/>
    </location>
</feature>
<comment type="caution">
    <text evidence="2">The sequence shown here is derived from an EMBL/GenBank/DDBJ whole genome shotgun (WGS) entry which is preliminary data.</text>
</comment>
<keyword evidence="3" id="KW-1185">Reference proteome</keyword>
<dbReference type="AlphaFoldDB" id="A0A9W8CB22"/>
<evidence type="ECO:0000256" key="1">
    <source>
        <dbReference type="SAM" id="MobiDB-lite"/>
    </source>
</evidence>
<feature type="non-terminal residue" evidence="2">
    <location>
        <position position="1"/>
    </location>
</feature>
<proteinExistence type="predicted"/>
<feature type="region of interest" description="Disordered" evidence="1">
    <location>
        <begin position="20"/>
        <end position="72"/>
    </location>
</feature>
<dbReference type="Proteomes" id="UP001059041">
    <property type="component" value="Linkage Group LG2"/>
</dbReference>
<reference evidence="2" key="1">
    <citation type="submission" date="2021-02" db="EMBL/GenBank/DDBJ databases">
        <title>Comparative genomics reveals that relaxation of natural selection precedes convergent phenotypic evolution of cavefish.</title>
        <authorList>
            <person name="Peng Z."/>
        </authorList>
    </citation>
    <scope>NUCLEOTIDE SEQUENCE</scope>
    <source>
        <tissue evidence="2">Muscle</tissue>
    </source>
</reference>
<name>A0A9W8CB22_TRIRA</name>
<dbReference type="EMBL" id="JAFHDT010000002">
    <property type="protein sequence ID" value="KAI7813207.1"/>
    <property type="molecule type" value="Genomic_DNA"/>
</dbReference>
<evidence type="ECO:0000313" key="2">
    <source>
        <dbReference type="EMBL" id="KAI7813207.1"/>
    </source>
</evidence>
<organism evidence="2 3">
    <name type="scientific">Triplophysa rosa</name>
    <name type="common">Cave loach</name>
    <dbReference type="NCBI Taxonomy" id="992332"/>
    <lineage>
        <taxon>Eukaryota</taxon>
        <taxon>Metazoa</taxon>
        <taxon>Chordata</taxon>
        <taxon>Craniata</taxon>
        <taxon>Vertebrata</taxon>
        <taxon>Euteleostomi</taxon>
        <taxon>Actinopterygii</taxon>
        <taxon>Neopterygii</taxon>
        <taxon>Teleostei</taxon>
        <taxon>Ostariophysi</taxon>
        <taxon>Cypriniformes</taxon>
        <taxon>Nemacheilidae</taxon>
        <taxon>Triplophysa</taxon>
    </lineage>
</organism>
<protein>
    <submittedName>
        <fullName evidence="2">Uncharacterized protein</fullName>
    </submittedName>
</protein>
<evidence type="ECO:0000313" key="3">
    <source>
        <dbReference type="Proteomes" id="UP001059041"/>
    </source>
</evidence>
<gene>
    <name evidence="2" type="ORF">IRJ41_014576</name>
</gene>
<accession>A0A9W8CB22</accession>
<sequence length="119" mass="13624">MILIGLADLVSRSGMKHLNDAPHPHSVASDNEHISTEPVWSPVGEKKQDPRIRGHRQNVCSDTRLINNPETSTSEDTWKTLVLYCTYTHREVLKKRDLILDSTQLQTLSTRCQKKLHQQ</sequence>